<dbReference type="EMBL" id="WHNY01000018">
    <property type="protein sequence ID" value="NOU63579.1"/>
    <property type="molecule type" value="Genomic_DNA"/>
</dbReference>
<keyword evidence="1" id="KW-0472">Membrane</keyword>
<evidence type="ECO:0000259" key="2">
    <source>
        <dbReference type="PROSITE" id="PS50887"/>
    </source>
</evidence>
<proteinExistence type="predicted"/>
<feature type="transmembrane region" description="Helical" evidence="1">
    <location>
        <begin position="68"/>
        <end position="90"/>
    </location>
</feature>
<evidence type="ECO:0000256" key="1">
    <source>
        <dbReference type="SAM" id="Phobius"/>
    </source>
</evidence>
<gene>
    <name evidence="3" type="ORF">GC096_06020</name>
</gene>
<dbReference type="InterPro" id="IPR043128">
    <property type="entry name" value="Rev_trsase/Diguanyl_cyclase"/>
</dbReference>
<dbReference type="SMART" id="SM00267">
    <property type="entry name" value="GGDEF"/>
    <property type="match status" value="1"/>
</dbReference>
<evidence type="ECO:0000313" key="4">
    <source>
        <dbReference type="Proteomes" id="UP000653578"/>
    </source>
</evidence>
<organism evidence="3 4">
    <name type="scientific">Paenibacillus plantarum</name>
    <dbReference type="NCBI Taxonomy" id="2654975"/>
    <lineage>
        <taxon>Bacteria</taxon>
        <taxon>Bacillati</taxon>
        <taxon>Bacillota</taxon>
        <taxon>Bacilli</taxon>
        <taxon>Bacillales</taxon>
        <taxon>Paenibacillaceae</taxon>
        <taxon>Paenibacillus</taxon>
    </lineage>
</organism>
<dbReference type="NCBIfam" id="TIGR00254">
    <property type="entry name" value="GGDEF"/>
    <property type="match status" value="1"/>
</dbReference>
<keyword evidence="4" id="KW-1185">Reference proteome</keyword>
<feature type="transmembrane region" description="Helical" evidence="1">
    <location>
        <begin position="127"/>
        <end position="148"/>
    </location>
</feature>
<reference evidence="3 4" key="1">
    <citation type="submission" date="2019-10" db="EMBL/GenBank/DDBJ databases">
        <title>Description of Paenibacillus humi sp. nov.</title>
        <authorList>
            <person name="Carlier A."/>
            <person name="Qi S."/>
        </authorList>
    </citation>
    <scope>NUCLEOTIDE SEQUENCE [LARGE SCALE GENOMIC DNA]</scope>
    <source>
        <strain evidence="3 4">LMG 31461</strain>
    </source>
</reference>
<comment type="caution">
    <text evidence="3">The sequence shown here is derived from an EMBL/GenBank/DDBJ whole genome shotgun (WGS) entry which is preliminary data.</text>
</comment>
<dbReference type="Gene3D" id="3.30.70.270">
    <property type="match status" value="1"/>
</dbReference>
<evidence type="ECO:0000313" key="3">
    <source>
        <dbReference type="EMBL" id="NOU63579.1"/>
    </source>
</evidence>
<name>A0ABX1X5J5_9BACL</name>
<sequence length="394" mass="44982">MRFKMDLLLDMKTILLTLVIGHLFTAVFIIAYWRQHKNESTIRYFFYAKCLQATAWTIFILRDGLSDTLTISLVNSLLFIGYAFETISVLKIQNILSKLTRNLYMALTIFNIVGFHFILFFDNVEKFRIPFASMGVAMSLLIPAYKMIQKRTASMVTHVLGYLYLTVLLFLLIRAVSAVFFETLISFYHMNGNQTMVLLGQYFVMIAGNTGFILLMKEQADQALIRMANYDDLTGTLTRRTFITRTNQYISAYAKMQKPITLLLFDIDNFKSINDTFGHDKGDQVLVDLTTRMKEQLGADDLFARYGGDEFAIMVPGMDERDSSLYSEKLRQAAEGALVPGLQLSYTISLGVLTVIPDERTHLEELYSTCDKALYRAKRNGRNGVYRGSVAKLM</sequence>
<dbReference type="Pfam" id="PF00990">
    <property type="entry name" value="GGDEF"/>
    <property type="match status" value="1"/>
</dbReference>
<feature type="transmembrane region" description="Helical" evidence="1">
    <location>
        <begin position="196"/>
        <end position="216"/>
    </location>
</feature>
<dbReference type="PANTHER" id="PTHR45138">
    <property type="entry name" value="REGULATORY COMPONENTS OF SENSORY TRANSDUCTION SYSTEM"/>
    <property type="match status" value="1"/>
</dbReference>
<dbReference type="InterPro" id="IPR050469">
    <property type="entry name" value="Diguanylate_Cyclase"/>
</dbReference>
<keyword evidence="1" id="KW-0812">Transmembrane</keyword>
<feature type="transmembrane region" description="Helical" evidence="1">
    <location>
        <begin position="160"/>
        <end position="181"/>
    </location>
</feature>
<feature type="transmembrane region" description="Helical" evidence="1">
    <location>
        <begin position="102"/>
        <end position="121"/>
    </location>
</feature>
<accession>A0ABX1X5J5</accession>
<dbReference type="InterPro" id="IPR029787">
    <property type="entry name" value="Nucleotide_cyclase"/>
</dbReference>
<dbReference type="Proteomes" id="UP000653578">
    <property type="component" value="Unassembled WGS sequence"/>
</dbReference>
<dbReference type="CDD" id="cd01949">
    <property type="entry name" value="GGDEF"/>
    <property type="match status" value="1"/>
</dbReference>
<dbReference type="PANTHER" id="PTHR45138:SF9">
    <property type="entry name" value="DIGUANYLATE CYCLASE DGCM-RELATED"/>
    <property type="match status" value="1"/>
</dbReference>
<dbReference type="PROSITE" id="PS50887">
    <property type="entry name" value="GGDEF"/>
    <property type="match status" value="1"/>
</dbReference>
<dbReference type="InterPro" id="IPR000160">
    <property type="entry name" value="GGDEF_dom"/>
</dbReference>
<feature type="domain" description="GGDEF" evidence="2">
    <location>
        <begin position="258"/>
        <end position="390"/>
    </location>
</feature>
<feature type="transmembrane region" description="Helical" evidence="1">
    <location>
        <begin position="13"/>
        <end position="32"/>
    </location>
</feature>
<dbReference type="SUPFAM" id="SSF55073">
    <property type="entry name" value="Nucleotide cyclase"/>
    <property type="match status" value="1"/>
</dbReference>
<keyword evidence="1" id="KW-1133">Transmembrane helix</keyword>
<protein>
    <submittedName>
        <fullName evidence="3">Diguanylate cyclase</fullName>
    </submittedName>
</protein>